<dbReference type="SUPFAM" id="SSF46929">
    <property type="entry name" value="DNA helicase RuvA subunit, C-terminal domain"/>
    <property type="match status" value="1"/>
</dbReference>
<evidence type="ECO:0000256" key="2">
    <source>
        <dbReference type="ARBA" id="ARBA00022763"/>
    </source>
</evidence>
<dbReference type="AlphaFoldDB" id="A0AA46TH99"/>
<evidence type="ECO:0000256" key="4">
    <source>
        <dbReference type="ARBA" id="ARBA00023172"/>
    </source>
</evidence>
<reference evidence="8" key="1">
    <citation type="submission" date="2022-01" db="EMBL/GenBank/DDBJ databases">
        <title>Nocardioidaceae gen. sp. A5X3R13.</title>
        <authorList>
            <person name="Lopez Marin M.A."/>
            <person name="Uhlik O."/>
        </authorList>
    </citation>
    <scope>NUCLEOTIDE SEQUENCE</scope>
    <source>
        <strain evidence="8">A5X3R13</strain>
    </source>
</reference>
<keyword evidence="9" id="KW-1185">Reference proteome</keyword>
<evidence type="ECO:0000256" key="1">
    <source>
        <dbReference type="ARBA" id="ARBA00022490"/>
    </source>
</evidence>
<keyword evidence="5 6" id="KW-0234">DNA repair</keyword>
<dbReference type="InterPro" id="IPR012340">
    <property type="entry name" value="NA-bd_OB-fold"/>
</dbReference>
<feature type="domain" description="Helix-hairpin-helix DNA-binding motif class 1" evidence="7">
    <location>
        <begin position="107"/>
        <end position="126"/>
    </location>
</feature>
<dbReference type="GO" id="GO:0005737">
    <property type="term" value="C:cytoplasm"/>
    <property type="evidence" value="ECO:0007669"/>
    <property type="project" value="UniProtKB-SubCell"/>
</dbReference>
<dbReference type="NCBIfam" id="TIGR00084">
    <property type="entry name" value="ruvA"/>
    <property type="match status" value="1"/>
</dbReference>
<dbReference type="SUPFAM" id="SSF50249">
    <property type="entry name" value="Nucleic acid-binding proteins"/>
    <property type="match status" value="1"/>
</dbReference>
<accession>A0AA46TH99</accession>
<dbReference type="Pfam" id="PF01330">
    <property type="entry name" value="RuvA_N"/>
    <property type="match status" value="1"/>
</dbReference>
<comment type="subcellular location">
    <subcellularLocation>
        <location evidence="6">Cytoplasm</location>
    </subcellularLocation>
</comment>
<feature type="region of interest" description="Domain III" evidence="6">
    <location>
        <begin position="145"/>
        <end position="201"/>
    </location>
</feature>
<protein>
    <recommendedName>
        <fullName evidence="6">Holliday junction branch migration complex subunit RuvA</fullName>
    </recommendedName>
</protein>
<comment type="similarity">
    <text evidence="6">Belongs to the RuvA family.</text>
</comment>
<dbReference type="EMBL" id="CP094970">
    <property type="protein sequence ID" value="UYM04802.1"/>
    <property type="molecule type" value="Genomic_DNA"/>
</dbReference>
<dbReference type="InterPro" id="IPR013849">
    <property type="entry name" value="DNA_helicase_Holl-junc_RuvA_I"/>
</dbReference>
<sequence>MIAFVSGRVAATNLTSVVIEVGGVGMLVHATPTTIAGVRRGEQATLTTSMVVREDSLTLYGFADDEERDMFELVQTANGIGPKVAQAMIAVLSPDDIRTAVASDDHKTLTSVPGIGAKGAQRIVLELKDRVGPAASVAATMPASGHSPWRDQVHEALIGLGWSAREADKAVVAVAPIADEQGDTVDVPALLRGALRTLSKA</sequence>
<dbReference type="GO" id="GO:0005524">
    <property type="term" value="F:ATP binding"/>
    <property type="evidence" value="ECO:0007669"/>
    <property type="project" value="InterPro"/>
</dbReference>
<evidence type="ECO:0000313" key="9">
    <source>
        <dbReference type="Proteomes" id="UP001164390"/>
    </source>
</evidence>
<dbReference type="GO" id="GO:0009379">
    <property type="term" value="C:Holliday junction helicase complex"/>
    <property type="evidence" value="ECO:0007669"/>
    <property type="project" value="InterPro"/>
</dbReference>
<dbReference type="InterPro" id="IPR010994">
    <property type="entry name" value="RuvA_2-like"/>
</dbReference>
<dbReference type="Proteomes" id="UP001164390">
    <property type="component" value="Chromosome"/>
</dbReference>
<dbReference type="GO" id="GO:0006281">
    <property type="term" value="P:DNA repair"/>
    <property type="evidence" value="ECO:0007669"/>
    <property type="project" value="UniProtKB-UniRule"/>
</dbReference>
<dbReference type="InterPro" id="IPR000085">
    <property type="entry name" value="RuvA"/>
</dbReference>
<dbReference type="KEGG" id="sgrg:L0C25_20065"/>
<evidence type="ECO:0000256" key="6">
    <source>
        <dbReference type="HAMAP-Rule" id="MF_00031"/>
    </source>
</evidence>
<dbReference type="Gene3D" id="2.40.50.140">
    <property type="entry name" value="Nucleic acid-binding proteins"/>
    <property type="match status" value="1"/>
</dbReference>
<feature type="domain" description="Helix-hairpin-helix DNA-binding motif class 1" evidence="7">
    <location>
        <begin position="72"/>
        <end position="91"/>
    </location>
</feature>
<dbReference type="GO" id="GO:0006310">
    <property type="term" value="P:DNA recombination"/>
    <property type="evidence" value="ECO:0007669"/>
    <property type="project" value="UniProtKB-UniRule"/>
</dbReference>
<comment type="subunit">
    <text evidence="6">Homotetramer. Forms an RuvA(8)-RuvB(12)-Holliday junction (HJ) complex. HJ DNA is sandwiched between 2 RuvA tetramers; dsDNA enters through RuvA and exits via RuvB. An RuvB hexamer assembles on each DNA strand where it exits the tetramer. Each RuvB hexamer is contacted by two RuvA subunits (via domain III) on 2 adjacent RuvB subunits; this complex drives branch migration. In the full resolvosome a probable DNA-RuvA(4)-RuvB(12)-RuvC(2) complex forms which resolves the HJ.</text>
</comment>
<evidence type="ECO:0000313" key="8">
    <source>
        <dbReference type="EMBL" id="UYM04802.1"/>
    </source>
</evidence>
<dbReference type="InterPro" id="IPR003583">
    <property type="entry name" value="Hlx-hairpin-Hlx_DNA-bd_motif"/>
</dbReference>
<dbReference type="InterPro" id="IPR036267">
    <property type="entry name" value="RuvA_C_sf"/>
</dbReference>
<keyword evidence="2 6" id="KW-0227">DNA damage</keyword>
<comment type="function">
    <text evidence="6">The RuvA-RuvB-RuvC complex processes Holliday junction (HJ) DNA during genetic recombination and DNA repair, while the RuvA-RuvB complex plays an important role in the rescue of blocked DNA replication forks via replication fork reversal (RFR). RuvA specifically binds to HJ cruciform DNA, conferring on it an open structure. The RuvB hexamer acts as an ATP-dependent pump, pulling dsDNA into and through the RuvAB complex. HJ branch migration allows RuvC to scan DNA until it finds its consensus sequence, where it cleaves and resolves the cruciform DNA.</text>
</comment>
<dbReference type="GO" id="GO:0009378">
    <property type="term" value="F:four-way junction helicase activity"/>
    <property type="evidence" value="ECO:0007669"/>
    <property type="project" value="InterPro"/>
</dbReference>
<dbReference type="Pfam" id="PF14520">
    <property type="entry name" value="HHH_5"/>
    <property type="match status" value="1"/>
</dbReference>
<dbReference type="RefSeq" id="WP_271633562.1">
    <property type="nucleotide sequence ID" value="NZ_CP094970.1"/>
</dbReference>
<organism evidence="8 9">
    <name type="scientific">Solicola gregarius</name>
    <dbReference type="NCBI Taxonomy" id="2908642"/>
    <lineage>
        <taxon>Bacteria</taxon>
        <taxon>Bacillati</taxon>
        <taxon>Actinomycetota</taxon>
        <taxon>Actinomycetes</taxon>
        <taxon>Propionibacteriales</taxon>
        <taxon>Nocardioidaceae</taxon>
        <taxon>Solicola</taxon>
    </lineage>
</organism>
<proteinExistence type="inferred from homology"/>
<evidence type="ECO:0000256" key="5">
    <source>
        <dbReference type="ARBA" id="ARBA00023204"/>
    </source>
</evidence>
<gene>
    <name evidence="6 8" type="primary">ruvA</name>
    <name evidence="8" type="ORF">L0C25_20065</name>
</gene>
<dbReference type="Gene3D" id="1.10.150.20">
    <property type="entry name" value="5' to 3' exonuclease, C-terminal subdomain"/>
    <property type="match status" value="1"/>
</dbReference>
<keyword evidence="4 6" id="KW-0233">DNA recombination</keyword>
<dbReference type="SMART" id="SM00278">
    <property type="entry name" value="HhH1"/>
    <property type="match status" value="2"/>
</dbReference>
<comment type="domain">
    <text evidence="6">Has three domains with a flexible linker between the domains II and III and assumes an 'L' shape. Domain III is highly mobile and contacts RuvB.</text>
</comment>
<name>A0AA46TH99_9ACTN</name>
<dbReference type="InterPro" id="IPR011114">
    <property type="entry name" value="RuvA_C"/>
</dbReference>
<dbReference type="Pfam" id="PF07499">
    <property type="entry name" value="RuvA_C"/>
    <property type="match status" value="1"/>
</dbReference>
<dbReference type="CDD" id="cd14332">
    <property type="entry name" value="UBA_RuvA_C"/>
    <property type="match status" value="1"/>
</dbReference>
<evidence type="ECO:0000259" key="7">
    <source>
        <dbReference type="SMART" id="SM00278"/>
    </source>
</evidence>
<evidence type="ECO:0000256" key="3">
    <source>
        <dbReference type="ARBA" id="ARBA00023125"/>
    </source>
</evidence>
<dbReference type="GO" id="GO:0000400">
    <property type="term" value="F:four-way junction DNA binding"/>
    <property type="evidence" value="ECO:0007669"/>
    <property type="project" value="UniProtKB-UniRule"/>
</dbReference>
<dbReference type="HAMAP" id="MF_00031">
    <property type="entry name" value="DNA_HJ_migration_RuvA"/>
    <property type="match status" value="1"/>
</dbReference>
<keyword evidence="3 6" id="KW-0238">DNA-binding</keyword>
<comment type="caution">
    <text evidence="6">Lacks conserved residue(s) required for the propagation of feature annotation.</text>
</comment>
<dbReference type="SUPFAM" id="SSF47781">
    <property type="entry name" value="RuvA domain 2-like"/>
    <property type="match status" value="1"/>
</dbReference>
<dbReference type="Gene3D" id="1.10.8.10">
    <property type="entry name" value="DNA helicase RuvA subunit, C-terminal domain"/>
    <property type="match status" value="1"/>
</dbReference>
<dbReference type="GO" id="GO:0048476">
    <property type="term" value="C:Holliday junction resolvase complex"/>
    <property type="evidence" value="ECO:0007669"/>
    <property type="project" value="UniProtKB-UniRule"/>
</dbReference>
<keyword evidence="1 6" id="KW-0963">Cytoplasm</keyword>